<dbReference type="Pfam" id="PF00990">
    <property type="entry name" value="GGDEF"/>
    <property type="match status" value="1"/>
</dbReference>
<dbReference type="CDD" id="cd00088">
    <property type="entry name" value="HPT"/>
    <property type="match status" value="1"/>
</dbReference>
<dbReference type="CDD" id="cd01949">
    <property type="entry name" value="GGDEF"/>
    <property type="match status" value="1"/>
</dbReference>
<feature type="region of interest" description="Disordered" evidence="7">
    <location>
        <begin position="125"/>
        <end position="152"/>
    </location>
</feature>
<evidence type="ECO:0000256" key="1">
    <source>
        <dbReference type="ARBA" id="ARBA00001946"/>
    </source>
</evidence>
<dbReference type="SUPFAM" id="SSF47226">
    <property type="entry name" value="Histidine-containing phosphotransfer domain, HPT domain"/>
    <property type="match status" value="1"/>
</dbReference>
<feature type="compositionally biased region" description="Basic and acidic residues" evidence="7">
    <location>
        <begin position="140"/>
        <end position="152"/>
    </location>
</feature>
<evidence type="ECO:0000259" key="8">
    <source>
        <dbReference type="PROSITE" id="PS50110"/>
    </source>
</evidence>
<dbReference type="CDD" id="cd00156">
    <property type="entry name" value="REC"/>
    <property type="match status" value="1"/>
</dbReference>
<dbReference type="InterPro" id="IPR000160">
    <property type="entry name" value="GGDEF_dom"/>
</dbReference>
<feature type="domain" description="GGDEF" evidence="9">
    <location>
        <begin position="438"/>
        <end position="570"/>
    </location>
</feature>
<evidence type="ECO:0000256" key="5">
    <source>
        <dbReference type="PROSITE-ProRule" id="PRU00110"/>
    </source>
</evidence>
<dbReference type="EMBL" id="NRSD01000029">
    <property type="protein sequence ID" value="MBK1646639.1"/>
    <property type="molecule type" value="Genomic_DNA"/>
</dbReference>
<dbReference type="GO" id="GO:0043709">
    <property type="term" value="P:cell adhesion involved in single-species biofilm formation"/>
    <property type="evidence" value="ECO:0007669"/>
    <property type="project" value="TreeGrafter"/>
</dbReference>
<evidence type="ECO:0000256" key="6">
    <source>
        <dbReference type="PROSITE-ProRule" id="PRU00169"/>
    </source>
</evidence>
<dbReference type="Gene3D" id="3.40.50.2300">
    <property type="match status" value="2"/>
</dbReference>
<proteinExistence type="predicted"/>
<evidence type="ECO:0000259" key="10">
    <source>
        <dbReference type="PROSITE" id="PS50894"/>
    </source>
</evidence>
<dbReference type="PROSITE" id="PS50887">
    <property type="entry name" value="GGDEF"/>
    <property type="match status" value="1"/>
</dbReference>
<comment type="caution">
    <text evidence="11">The sequence shown here is derived from an EMBL/GenBank/DDBJ whole genome shotgun (WGS) entry which is preliminary data.</text>
</comment>
<sequence length="603" mass="66155">MSNPSSKPIQESAAKPPESFQARKAKLRQLFLSQLPGRLADARRVVADWRGLEPDRTELEALRVLFHTLKGSGATFGFQPIADRAQDAEHAVRQVLEDEETTTAGTLRNTLTGILDDLEHLQRTAEGQAAPDPPPAFELAPREPHPERGSDRSQRLIYLCDDDPALAAQLAGQLGCFGYRVQAFTTLTELAEAVTQETPAALILDIVFPEDSNGGPKMLSELTGRGEEDLPCIFISCRDDFQGRLQAVRAGGSAYCTKPIKTVEMLEFLDRLTNPNPPEPINVLVVDDDQELAQFHATVLEEAGMVAKAVSDPEQVLELLDHFDADLVLMDMYMPECSGPELSQILRQIPGHVSLPIIYVSSETNVERQHQAMAAGADGFLTKPIEPAQLVAEVNLRAERMRILHSLMVRDGLTGLFNHNAIMQFLEIAVANARRADAMLCFAMIDVDHFKAVNDTYGHPTGDQVLMALSRTLRLRLREDDMVGRYGGEEFAVVLNGVTLAQAKDIIDDLRNSFAAVTFYADGQEFRCTFSSGVSDFPTFATPDAMTEAADRALYQAKHSGRNRVEIALADPSASAEDDTFSAHRQATDAATTDADQRSHDGE</sequence>
<feature type="region of interest" description="Disordered" evidence="7">
    <location>
        <begin position="569"/>
        <end position="603"/>
    </location>
</feature>
<dbReference type="Gene3D" id="3.30.70.270">
    <property type="match status" value="1"/>
</dbReference>
<comment type="catalytic activity">
    <reaction evidence="4">
        <text>2 GTP = 3',3'-c-di-GMP + 2 diphosphate</text>
        <dbReference type="Rhea" id="RHEA:24898"/>
        <dbReference type="ChEBI" id="CHEBI:33019"/>
        <dbReference type="ChEBI" id="CHEBI:37565"/>
        <dbReference type="ChEBI" id="CHEBI:58805"/>
        <dbReference type="EC" id="2.7.7.65"/>
    </reaction>
</comment>
<dbReference type="FunFam" id="3.30.70.270:FF:000001">
    <property type="entry name" value="Diguanylate cyclase domain protein"/>
    <property type="match status" value="1"/>
</dbReference>
<dbReference type="InterPro" id="IPR008207">
    <property type="entry name" value="Sig_transdc_His_kin_Hpt_dom"/>
</dbReference>
<organism evidence="11 12">
    <name type="scientific">Thiocapsa imhoffii</name>
    <dbReference type="NCBI Taxonomy" id="382777"/>
    <lineage>
        <taxon>Bacteria</taxon>
        <taxon>Pseudomonadati</taxon>
        <taxon>Pseudomonadota</taxon>
        <taxon>Gammaproteobacteria</taxon>
        <taxon>Chromatiales</taxon>
        <taxon>Chromatiaceae</taxon>
        <taxon>Thiocapsa</taxon>
    </lineage>
</organism>
<evidence type="ECO:0000259" key="9">
    <source>
        <dbReference type="PROSITE" id="PS50887"/>
    </source>
</evidence>
<dbReference type="PANTHER" id="PTHR45138">
    <property type="entry name" value="REGULATORY COMPONENTS OF SENSORY TRANSDUCTION SYSTEM"/>
    <property type="match status" value="1"/>
</dbReference>
<dbReference type="PROSITE" id="PS50110">
    <property type="entry name" value="RESPONSE_REGULATORY"/>
    <property type="match status" value="2"/>
</dbReference>
<feature type="domain" description="Response regulatory" evidence="8">
    <location>
        <begin position="282"/>
        <end position="398"/>
    </location>
</feature>
<dbReference type="InterPro" id="IPR050469">
    <property type="entry name" value="Diguanylate_Cyclase"/>
</dbReference>
<feature type="domain" description="Response regulatory" evidence="8">
    <location>
        <begin position="156"/>
        <end position="273"/>
    </location>
</feature>
<feature type="modified residue" description="Phosphohistidine" evidence="5">
    <location>
        <position position="67"/>
    </location>
</feature>
<dbReference type="GO" id="GO:0052621">
    <property type="term" value="F:diguanylate cyclase activity"/>
    <property type="evidence" value="ECO:0007669"/>
    <property type="project" value="UniProtKB-EC"/>
</dbReference>
<name>A0A9X1BA49_9GAMM</name>
<dbReference type="Gene3D" id="1.20.120.160">
    <property type="entry name" value="HPT domain"/>
    <property type="match status" value="1"/>
</dbReference>
<keyword evidence="6" id="KW-0597">Phosphoprotein</keyword>
<dbReference type="GO" id="GO:0000160">
    <property type="term" value="P:phosphorelay signal transduction system"/>
    <property type="evidence" value="ECO:0007669"/>
    <property type="project" value="UniProtKB-KW"/>
</dbReference>
<evidence type="ECO:0000313" key="11">
    <source>
        <dbReference type="EMBL" id="MBK1646639.1"/>
    </source>
</evidence>
<comment type="cofactor">
    <cofactor evidence="1">
        <name>Mg(2+)</name>
        <dbReference type="ChEBI" id="CHEBI:18420"/>
    </cofactor>
</comment>
<dbReference type="InterPro" id="IPR029787">
    <property type="entry name" value="Nucleotide_cyclase"/>
</dbReference>
<dbReference type="GO" id="GO:0005886">
    <property type="term" value="C:plasma membrane"/>
    <property type="evidence" value="ECO:0007669"/>
    <property type="project" value="TreeGrafter"/>
</dbReference>
<evidence type="ECO:0000256" key="2">
    <source>
        <dbReference type="ARBA" id="ARBA00012528"/>
    </source>
</evidence>
<dbReference type="EC" id="2.7.7.65" evidence="2"/>
<protein>
    <recommendedName>
        <fullName evidence="2">diguanylate cyclase</fullName>
        <ecNumber evidence="2">2.7.7.65</ecNumber>
    </recommendedName>
</protein>
<dbReference type="InterPro" id="IPR011006">
    <property type="entry name" value="CheY-like_superfamily"/>
</dbReference>
<dbReference type="Pfam" id="PF00072">
    <property type="entry name" value="Response_reg"/>
    <property type="match status" value="2"/>
</dbReference>
<dbReference type="SUPFAM" id="SSF55073">
    <property type="entry name" value="Nucleotide cyclase"/>
    <property type="match status" value="1"/>
</dbReference>
<dbReference type="Proteomes" id="UP001138802">
    <property type="component" value="Unassembled WGS sequence"/>
</dbReference>
<dbReference type="GO" id="GO:0004672">
    <property type="term" value="F:protein kinase activity"/>
    <property type="evidence" value="ECO:0007669"/>
    <property type="project" value="UniProtKB-ARBA"/>
</dbReference>
<feature type="domain" description="HPt" evidence="10">
    <location>
        <begin position="20"/>
        <end position="128"/>
    </location>
</feature>
<keyword evidence="12" id="KW-1185">Reference proteome</keyword>
<dbReference type="PANTHER" id="PTHR45138:SF9">
    <property type="entry name" value="DIGUANYLATE CYCLASE DGCM-RELATED"/>
    <property type="match status" value="1"/>
</dbReference>
<evidence type="ECO:0000256" key="3">
    <source>
        <dbReference type="ARBA" id="ARBA00023012"/>
    </source>
</evidence>
<evidence type="ECO:0000256" key="4">
    <source>
        <dbReference type="ARBA" id="ARBA00034247"/>
    </source>
</evidence>
<dbReference type="SUPFAM" id="SSF52172">
    <property type="entry name" value="CheY-like"/>
    <property type="match status" value="2"/>
</dbReference>
<dbReference type="Pfam" id="PF01627">
    <property type="entry name" value="Hpt"/>
    <property type="match status" value="1"/>
</dbReference>
<feature type="modified residue" description="4-aspartylphosphate" evidence="6">
    <location>
        <position position="205"/>
    </location>
</feature>
<feature type="modified residue" description="4-aspartylphosphate" evidence="6">
    <location>
        <position position="331"/>
    </location>
</feature>
<evidence type="ECO:0000313" key="12">
    <source>
        <dbReference type="Proteomes" id="UP001138802"/>
    </source>
</evidence>
<dbReference type="RefSeq" id="WP_200389459.1">
    <property type="nucleotide sequence ID" value="NZ_NRSD01000029.1"/>
</dbReference>
<dbReference type="NCBIfam" id="TIGR00254">
    <property type="entry name" value="GGDEF"/>
    <property type="match status" value="1"/>
</dbReference>
<dbReference type="SMART" id="SM00267">
    <property type="entry name" value="GGDEF"/>
    <property type="match status" value="1"/>
</dbReference>
<keyword evidence="3" id="KW-0902">Two-component regulatory system</keyword>
<reference evidence="11 12" key="1">
    <citation type="journal article" date="2020" name="Microorganisms">
        <title>Osmotic Adaptation and Compatible Solute Biosynthesis of Phototrophic Bacteria as Revealed from Genome Analyses.</title>
        <authorList>
            <person name="Imhoff J.F."/>
            <person name="Rahn T."/>
            <person name="Kunzel S."/>
            <person name="Keller A."/>
            <person name="Neulinger S.C."/>
        </authorList>
    </citation>
    <scope>NUCLEOTIDE SEQUENCE [LARGE SCALE GENOMIC DNA]</scope>
    <source>
        <strain evidence="11 12">DSM 21303</strain>
    </source>
</reference>
<evidence type="ECO:0000256" key="7">
    <source>
        <dbReference type="SAM" id="MobiDB-lite"/>
    </source>
</evidence>
<dbReference type="InterPro" id="IPR036641">
    <property type="entry name" value="HPT_dom_sf"/>
</dbReference>
<gene>
    <name evidence="11" type="ORF">CKO25_18745</name>
</gene>
<dbReference type="InterPro" id="IPR001789">
    <property type="entry name" value="Sig_transdc_resp-reg_receiver"/>
</dbReference>
<dbReference type="GO" id="GO:1902201">
    <property type="term" value="P:negative regulation of bacterial-type flagellum-dependent cell motility"/>
    <property type="evidence" value="ECO:0007669"/>
    <property type="project" value="TreeGrafter"/>
</dbReference>
<dbReference type="PROSITE" id="PS50894">
    <property type="entry name" value="HPT"/>
    <property type="match status" value="1"/>
</dbReference>
<dbReference type="AlphaFoldDB" id="A0A9X1BA49"/>
<accession>A0A9X1BA49</accession>
<dbReference type="SMART" id="SM00448">
    <property type="entry name" value="REC"/>
    <property type="match status" value="2"/>
</dbReference>
<dbReference type="InterPro" id="IPR043128">
    <property type="entry name" value="Rev_trsase/Diguanyl_cyclase"/>
</dbReference>